<comment type="caution">
    <text evidence="1">The sequence shown here is derived from an EMBL/GenBank/DDBJ whole genome shotgun (WGS) entry which is preliminary data.</text>
</comment>
<sequence length="143" mass="16471">MVYIVRLTHPNFPFVSTEPHIIGFSEYHIKGLYTPPVGYMSNALSMVSNIIVALITFKFLPNLLYIFIINSASMLKIRTIIIFLSSKALEPINKNTRDVNSNDRYLYKPTALIILDWLFLVTPFRYSMENKPSIAPNAFFFTL</sequence>
<proteinExistence type="predicted"/>
<name>A0A645BEY3_9ZZZZ</name>
<gene>
    <name evidence="1" type="ORF">SDC9_110894</name>
</gene>
<reference evidence="1" key="1">
    <citation type="submission" date="2019-08" db="EMBL/GenBank/DDBJ databases">
        <authorList>
            <person name="Kucharzyk K."/>
            <person name="Murdoch R.W."/>
            <person name="Higgins S."/>
            <person name="Loffler F."/>
        </authorList>
    </citation>
    <scope>NUCLEOTIDE SEQUENCE</scope>
</reference>
<evidence type="ECO:0000313" key="1">
    <source>
        <dbReference type="EMBL" id="MPM64009.1"/>
    </source>
</evidence>
<accession>A0A645BEY3</accession>
<dbReference type="EMBL" id="VSSQ01019727">
    <property type="protein sequence ID" value="MPM64009.1"/>
    <property type="molecule type" value="Genomic_DNA"/>
</dbReference>
<organism evidence="1">
    <name type="scientific">bioreactor metagenome</name>
    <dbReference type="NCBI Taxonomy" id="1076179"/>
    <lineage>
        <taxon>unclassified sequences</taxon>
        <taxon>metagenomes</taxon>
        <taxon>ecological metagenomes</taxon>
    </lineage>
</organism>
<dbReference type="AlphaFoldDB" id="A0A645BEY3"/>
<protein>
    <submittedName>
        <fullName evidence="1">Uncharacterized protein</fullName>
    </submittedName>
</protein>